<evidence type="ECO:0000259" key="9">
    <source>
        <dbReference type="PROSITE" id="PS50885"/>
    </source>
</evidence>
<proteinExistence type="predicted"/>
<evidence type="ECO:0000256" key="1">
    <source>
        <dbReference type="ARBA" id="ARBA00000085"/>
    </source>
</evidence>
<dbReference type="CDD" id="cd06225">
    <property type="entry name" value="HAMP"/>
    <property type="match status" value="1"/>
</dbReference>
<dbReference type="InterPro" id="IPR005467">
    <property type="entry name" value="His_kinase_dom"/>
</dbReference>
<keyword evidence="5" id="KW-0808">Transferase</keyword>
<dbReference type="InterPro" id="IPR050640">
    <property type="entry name" value="Bact_2-comp_sensor_kinase"/>
</dbReference>
<dbReference type="PROSITE" id="PS50885">
    <property type="entry name" value="HAMP"/>
    <property type="match status" value="1"/>
</dbReference>
<dbReference type="InterPro" id="IPR003594">
    <property type="entry name" value="HATPase_dom"/>
</dbReference>
<dbReference type="Pfam" id="PF02518">
    <property type="entry name" value="HATPase_c"/>
    <property type="match status" value="1"/>
</dbReference>
<dbReference type="Gene3D" id="3.30.565.10">
    <property type="entry name" value="Histidine kinase-like ATPase, C-terminal domain"/>
    <property type="match status" value="1"/>
</dbReference>
<keyword evidence="6 10" id="KW-0418">Kinase</keyword>
<dbReference type="GO" id="GO:0016020">
    <property type="term" value="C:membrane"/>
    <property type="evidence" value="ECO:0007669"/>
    <property type="project" value="UniProtKB-SubCell"/>
</dbReference>
<keyword evidence="7" id="KW-0812">Transmembrane</keyword>
<keyword evidence="4" id="KW-0597">Phosphoprotein</keyword>
<evidence type="ECO:0000259" key="8">
    <source>
        <dbReference type="PROSITE" id="PS50109"/>
    </source>
</evidence>
<dbReference type="InterPro" id="IPR003660">
    <property type="entry name" value="HAMP_dom"/>
</dbReference>
<dbReference type="SUPFAM" id="SSF55874">
    <property type="entry name" value="ATPase domain of HSP90 chaperone/DNA topoisomerase II/histidine kinase"/>
    <property type="match status" value="1"/>
</dbReference>
<dbReference type="EC" id="2.7.13.3" evidence="3"/>
<feature type="domain" description="Histidine kinase" evidence="8">
    <location>
        <begin position="433"/>
        <end position="538"/>
    </location>
</feature>
<dbReference type="Pfam" id="PF06580">
    <property type="entry name" value="His_kinase"/>
    <property type="match status" value="1"/>
</dbReference>
<evidence type="ECO:0000256" key="5">
    <source>
        <dbReference type="ARBA" id="ARBA00022679"/>
    </source>
</evidence>
<feature type="transmembrane region" description="Helical" evidence="7">
    <location>
        <begin position="247"/>
        <end position="272"/>
    </location>
</feature>
<dbReference type="AlphaFoldDB" id="W0FLX5"/>
<evidence type="ECO:0000256" key="6">
    <source>
        <dbReference type="ARBA" id="ARBA00022777"/>
    </source>
</evidence>
<dbReference type="PANTHER" id="PTHR34220:SF7">
    <property type="entry name" value="SENSOR HISTIDINE KINASE YPDA"/>
    <property type="match status" value="1"/>
</dbReference>
<dbReference type="InterPro" id="IPR010559">
    <property type="entry name" value="Sig_transdc_His_kin_internal"/>
</dbReference>
<keyword evidence="7" id="KW-1133">Transmembrane helix</keyword>
<evidence type="ECO:0000313" key="10">
    <source>
        <dbReference type="EMBL" id="AHF23990.1"/>
    </source>
</evidence>
<evidence type="ECO:0000256" key="3">
    <source>
        <dbReference type="ARBA" id="ARBA00012438"/>
    </source>
</evidence>
<name>W0FLX5_9BACT</name>
<evidence type="ECO:0000256" key="4">
    <source>
        <dbReference type="ARBA" id="ARBA00022553"/>
    </source>
</evidence>
<dbReference type="InterPro" id="IPR036890">
    <property type="entry name" value="HATPase_C_sf"/>
</dbReference>
<dbReference type="PROSITE" id="PS50109">
    <property type="entry name" value="HIS_KIN"/>
    <property type="match status" value="1"/>
</dbReference>
<evidence type="ECO:0000256" key="7">
    <source>
        <dbReference type="SAM" id="Phobius"/>
    </source>
</evidence>
<sequence>MRLLLLILATVLPLNILVIGLSGWRLSALVKEQRELHENELSLSMSILSDGMDYIGGELDAFVQKHRHALQNAEREDLIESYEMIRELRAVFEHTALTGNVSLQHRKSHLLYMLFTPQLYTAREAEDIRYAVKESDLVTTRGWVIRTIAGRYYYMRNYQFDNYTVSFRIDIADLCLRQIFDNAAVSEALFTDGRDVLLILPDGSTERLLAQEKLDGGKEGGFLWEDTRYGCRLQMKSDLPRSGTMQFIYFALALVVFFVLLLSGALWIFLYAAVMKPLRKLQDAMHEIENGRQEFRITDRKNRESAEFVYVYDSFNRMADEVEASHEKDMKMIRAELDNLRLQVNPHMLLNSFNTIFSLAQSKNTALIQDFSLYLVDYFRYVLKESADLVPLEKEMAFVESYTGIQKIRFPNRFTSVYSMSEKARTALVPPLLVENFVENAMKYALIPGKMIEVLINARVENGRLLISIADTGRGFKEEALESVKSGEVYVDAGGHRHIGIWNCRRRMEVFYGDSASMNITSTEGSGTQIFLDLPYRPQEKNASASPAFDA</sequence>
<dbReference type="SMART" id="SM00387">
    <property type="entry name" value="HATPase_c"/>
    <property type="match status" value="1"/>
</dbReference>
<evidence type="ECO:0000256" key="2">
    <source>
        <dbReference type="ARBA" id="ARBA00004370"/>
    </source>
</evidence>
<dbReference type="PANTHER" id="PTHR34220">
    <property type="entry name" value="SENSOR HISTIDINE KINASE YPDA"/>
    <property type="match status" value="1"/>
</dbReference>
<reference evidence="10" key="1">
    <citation type="journal article" date="2013" name="PLoS ONE">
        <title>Metagenomic insights into the carbohydrate-active enzymes carried by the microorganisms adhering to solid digesta in the rumen of cows.</title>
        <authorList>
            <person name="Wang L."/>
            <person name="Hatem A."/>
            <person name="Catalyurek U.V."/>
            <person name="Morrison M."/>
            <person name="Yu Z."/>
        </authorList>
    </citation>
    <scope>NUCLEOTIDE SEQUENCE</scope>
</reference>
<comment type="subcellular location">
    <subcellularLocation>
        <location evidence="2">Membrane</location>
    </subcellularLocation>
</comment>
<dbReference type="EMBL" id="KC246781">
    <property type="protein sequence ID" value="AHF23990.1"/>
    <property type="molecule type" value="Genomic_DNA"/>
</dbReference>
<dbReference type="GO" id="GO:0000155">
    <property type="term" value="F:phosphorelay sensor kinase activity"/>
    <property type="evidence" value="ECO:0007669"/>
    <property type="project" value="InterPro"/>
</dbReference>
<protein>
    <recommendedName>
        <fullName evidence="3">histidine kinase</fullName>
        <ecNumber evidence="3">2.7.13.3</ecNumber>
    </recommendedName>
</protein>
<organism evidence="10">
    <name type="scientific">uncultured bacterium Contig16</name>
    <dbReference type="NCBI Taxonomy" id="1393468"/>
    <lineage>
        <taxon>Bacteria</taxon>
        <taxon>environmental samples</taxon>
    </lineage>
</organism>
<dbReference type="SMART" id="SM00304">
    <property type="entry name" value="HAMP"/>
    <property type="match status" value="1"/>
</dbReference>
<dbReference type="Gene3D" id="6.10.340.10">
    <property type="match status" value="1"/>
</dbReference>
<feature type="domain" description="HAMP" evidence="9">
    <location>
        <begin position="272"/>
        <end position="327"/>
    </location>
</feature>
<accession>W0FLX5</accession>
<comment type="catalytic activity">
    <reaction evidence="1">
        <text>ATP + protein L-histidine = ADP + protein N-phospho-L-histidine.</text>
        <dbReference type="EC" id="2.7.13.3"/>
    </reaction>
</comment>
<keyword evidence="7" id="KW-0472">Membrane</keyword>